<feature type="compositionally biased region" description="Basic and acidic residues" evidence="1">
    <location>
        <begin position="97"/>
        <end position="115"/>
    </location>
</feature>
<protein>
    <submittedName>
        <fullName evidence="2">Uncharacterized protein</fullName>
    </submittedName>
</protein>
<feature type="region of interest" description="Disordered" evidence="1">
    <location>
        <begin position="1"/>
        <end position="35"/>
    </location>
</feature>
<dbReference type="Proteomes" id="UP000295192">
    <property type="component" value="Unassembled WGS sequence"/>
</dbReference>
<reference evidence="2 3" key="1">
    <citation type="journal article" date="2019" name="J. Hered.">
        <title>An Improved Genome Assembly for Drosophila navojoa, the Basal Species in the mojavensis Cluster.</title>
        <authorList>
            <person name="Vanderlinde T."/>
            <person name="Dupim E.G."/>
            <person name="Nazario-Yepiz N.O."/>
            <person name="Carvalho A.B."/>
        </authorList>
    </citation>
    <scope>NUCLEOTIDE SEQUENCE [LARGE SCALE GENOMIC DNA]</scope>
    <source>
        <strain evidence="2">Navoj_Jal97</strain>
        <tissue evidence="2">Whole organism</tissue>
    </source>
</reference>
<evidence type="ECO:0000256" key="1">
    <source>
        <dbReference type="SAM" id="MobiDB-lite"/>
    </source>
</evidence>
<evidence type="ECO:0000313" key="2">
    <source>
        <dbReference type="EMBL" id="TDG40330.1"/>
    </source>
</evidence>
<name>A0A484AWS2_DRONA</name>
<dbReference type="AlphaFoldDB" id="A0A484AWS2"/>
<proteinExistence type="predicted"/>
<evidence type="ECO:0000313" key="3">
    <source>
        <dbReference type="Proteomes" id="UP000295192"/>
    </source>
</evidence>
<sequence>MDESTQKEFLQMDEPSFLNTSSSSDEAEVEPDNMARRVGMRFTSIEDFLGSLNTATTAVTALQGMKTLSVENYQKIMPGAQLDEPAGDFIPPPKPSVSEDLKDGEPTDEAKQNED</sequence>
<dbReference type="EMBL" id="LSRL02000603">
    <property type="protein sequence ID" value="TDG40330.1"/>
    <property type="molecule type" value="Genomic_DNA"/>
</dbReference>
<keyword evidence="3" id="KW-1185">Reference proteome</keyword>
<accession>A0A484AWS2</accession>
<organism evidence="2 3">
    <name type="scientific">Drosophila navojoa</name>
    <name type="common">Fruit fly</name>
    <dbReference type="NCBI Taxonomy" id="7232"/>
    <lineage>
        <taxon>Eukaryota</taxon>
        <taxon>Metazoa</taxon>
        <taxon>Ecdysozoa</taxon>
        <taxon>Arthropoda</taxon>
        <taxon>Hexapoda</taxon>
        <taxon>Insecta</taxon>
        <taxon>Pterygota</taxon>
        <taxon>Neoptera</taxon>
        <taxon>Endopterygota</taxon>
        <taxon>Diptera</taxon>
        <taxon>Brachycera</taxon>
        <taxon>Muscomorpha</taxon>
        <taxon>Ephydroidea</taxon>
        <taxon>Drosophilidae</taxon>
        <taxon>Drosophila</taxon>
    </lineage>
</organism>
<comment type="caution">
    <text evidence="2">The sequence shown here is derived from an EMBL/GenBank/DDBJ whole genome shotgun (WGS) entry which is preliminary data.</text>
</comment>
<gene>
    <name evidence="2" type="ORF">AWZ03_013250</name>
</gene>
<feature type="region of interest" description="Disordered" evidence="1">
    <location>
        <begin position="79"/>
        <end position="115"/>
    </location>
</feature>